<keyword evidence="3" id="KW-1185">Reference proteome</keyword>
<evidence type="ECO:0000313" key="2">
    <source>
        <dbReference type="EMBL" id="MFD2185399.1"/>
    </source>
</evidence>
<sequence length="124" mass="14312">MKRIAFILLCILLLSGCYQPERNCTDFHMGTFEFETLLNGELVKTTFIRNDSIEVDYFQGKTDTSSVRWINDCEYIVQKLHPNSMAEEKAIHMKILSTNNDTYTFEYALVGSSNKQRGTAKKIK</sequence>
<comment type="caution">
    <text evidence="2">The sequence shown here is derived from an EMBL/GenBank/DDBJ whole genome shotgun (WGS) entry which is preliminary data.</text>
</comment>
<evidence type="ECO:0000256" key="1">
    <source>
        <dbReference type="SAM" id="SignalP"/>
    </source>
</evidence>
<organism evidence="2 3">
    <name type="scientific">Aquimarina celericrescens</name>
    <dbReference type="NCBI Taxonomy" id="1964542"/>
    <lineage>
        <taxon>Bacteria</taxon>
        <taxon>Pseudomonadati</taxon>
        <taxon>Bacteroidota</taxon>
        <taxon>Flavobacteriia</taxon>
        <taxon>Flavobacteriales</taxon>
        <taxon>Flavobacteriaceae</taxon>
        <taxon>Aquimarina</taxon>
    </lineage>
</organism>
<reference evidence="3" key="1">
    <citation type="journal article" date="2019" name="Int. J. Syst. Evol. Microbiol.">
        <title>The Global Catalogue of Microorganisms (GCM) 10K type strain sequencing project: providing services to taxonomists for standard genome sequencing and annotation.</title>
        <authorList>
            <consortium name="The Broad Institute Genomics Platform"/>
            <consortium name="The Broad Institute Genome Sequencing Center for Infectious Disease"/>
            <person name="Wu L."/>
            <person name="Ma J."/>
        </authorList>
    </citation>
    <scope>NUCLEOTIDE SEQUENCE [LARGE SCALE GENOMIC DNA]</scope>
    <source>
        <strain evidence="3">DT92</strain>
    </source>
</reference>
<dbReference type="RefSeq" id="WP_378318361.1">
    <property type="nucleotide sequence ID" value="NZ_JBHUHY010000002.1"/>
</dbReference>
<feature type="signal peptide" evidence="1">
    <location>
        <begin position="1"/>
        <end position="20"/>
    </location>
</feature>
<feature type="chain" id="PRO_5046754897" evidence="1">
    <location>
        <begin position="21"/>
        <end position="124"/>
    </location>
</feature>
<proteinExistence type="predicted"/>
<dbReference type="Proteomes" id="UP001597344">
    <property type="component" value="Unassembled WGS sequence"/>
</dbReference>
<protein>
    <submittedName>
        <fullName evidence="2">DNA topoisomerase IV</fullName>
    </submittedName>
</protein>
<evidence type="ECO:0000313" key="3">
    <source>
        <dbReference type="Proteomes" id="UP001597344"/>
    </source>
</evidence>
<accession>A0ABW5AQZ2</accession>
<dbReference type="PROSITE" id="PS51257">
    <property type="entry name" value="PROKAR_LIPOPROTEIN"/>
    <property type="match status" value="1"/>
</dbReference>
<keyword evidence="1" id="KW-0732">Signal</keyword>
<dbReference type="EMBL" id="JBHUHY010000002">
    <property type="protein sequence ID" value="MFD2185399.1"/>
    <property type="molecule type" value="Genomic_DNA"/>
</dbReference>
<gene>
    <name evidence="2" type="ORF">ACFSJT_01230</name>
</gene>
<name>A0ABW5AQZ2_9FLAO</name>